<dbReference type="PROSITE" id="PS50109">
    <property type="entry name" value="HIS_KIN"/>
    <property type="match status" value="1"/>
</dbReference>
<evidence type="ECO:0000256" key="12">
    <source>
        <dbReference type="SAM" id="Coils"/>
    </source>
</evidence>
<dbReference type="EMBL" id="BMHY01000008">
    <property type="protein sequence ID" value="GGG79378.1"/>
    <property type="molecule type" value="Genomic_DNA"/>
</dbReference>
<dbReference type="CDD" id="cd00082">
    <property type="entry name" value="HisKA"/>
    <property type="match status" value="1"/>
</dbReference>
<comment type="catalytic activity">
    <reaction evidence="1">
        <text>ATP + protein L-histidine = ADP + protein N-phospho-L-histidine.</text>
        <dbReference type="EC" id="2.7.13.3"/>
    </reaction>
</comment>
<reference evidence="16 17" key="1">
    <citation type="journal article" date="2014" name="Int. J. Syst. Evol. Microbiol.">
        <title>Complete genome sequence of Corynebacterium casei LMG S-19264T (=DSM 44701T), isolated from a smear-ripened cheese.</title>
        <authorList>
            <consortium name="US DOE Joint Genome Institute (JGI-PGF)"/>
            <person name="Walter F."/>
            <person name="Albersmeier A."/>
            <person name="Kalinowski J."/>
            <person name="Ruckert C."/>
        </authorList>
    </citation>
    <scope>NUCLEOTIDE SEQUENCE [LARGE SCALE GENOMIC DNA]</scope>
    <source>
        <strain evidence="16 17">CGMCC 1.15286</strain>
    </source>
</reference>
<evidence type="ECO:0000313" key="16">
    <source>
        <dbReference type="EMBL" id="GGG79378.1"/>
    </source>
</evidence>
<dbReference type="InterPro" id="IPR003661">
    <property type="entry name" value="HisK_dim/P_dom"/>
</dbReference>
<evidence type="ECO:0000259" key="15">
    <source>
        <dbReference type="PROSITE" id="PS50885"/>
    </source>
</evidence>
<dbReference type="SMART" id="SM00387">
    <property type="entry name" value="HATPase_c"/>
    <property type="match status" value="1"/>
</dbReference>
<keyword evidence="13" id="KW-1133">Transmembrane helix</keyword>
<evidence type="ECO:0000256" key="10">
    <source>
        <dbReference type="ARBA" id="ARBA00023012"/>
    </source>
</evidence>
<evidence type="ECO:0000256" key="9">
    <source>
        <dbReference type="ARBA" id="ARBA00022840"/>
    </source>
</evidence>
<dbReference type="Gene3D" id="1.10.287.130">
    <property type="match status" value="1"/>
</dbReference>
<dbReference type="InterPro" id="IPR003594">
    <property type="entry name" value="HATPase_dom"/>
</dbReference>
<dbReference type="FunFam" id="3.30.565.10:FF:000006">
    <property type="entry name" value="Sensor histidine kinase WalK"/>
    <property type="match status" value="1"/>
</dbReference>
<keyword evidence="4" id="KW-1003">Cell membrane</keyword>
<evidence type="ECO:0000256" key="7">
    <source>
        <dbReference type="ARBA" id="ARBA00022741"/>
    </source>
</evidence>
<dbReference type="CDD" id="cd00075">
    <property type="entry name" value="HATPase"/>
    <property type="match status" value="1"/>
</dbReference>
<keyword evidence="12" id="KW-0175">Coiled coil</keyword>
<dbReference type="GO" id="GO:0000155">
    <property type="term" value="F:phosphorelay sensor kinase activity"/>
    <property type="evidence" value="ECO:0007669"/>
    <property type="project" value="InterPro"/>
</dbReference>
<evidence type="ECO:0000256" key="2">
    <source>
        <dbReference type="ARBA" id="ARBA00004651"/>
    </source>
</evidence>
<evidence type="ECO:0000256" key="5">
    <source>
        <dbReference type="ARBA" id="ARBA00022553"/>
    </source>
</evidence>
<keyword evidence="9" id="KW-0067">ATP-binding</keyword>
<keyword evidence="7" id="KW-0547">Nucleotide-binding</keyword>
<evidence type="ECO:0000256" key="1">
    <source>
        <dbReference type="ARBA" id="ARBA00000085"/>
    </source>
</evidence>
<evidence type="ECO:0000256" key="11">
    <source>
        <dbReference type="ARBA" id="ARBA00023136"/>
    </source>
</evidence>
<feature type="domain" description="Histidine kinase" evidence="14">
    <location>
        <begin position="261"/>
        <end position="484"/>
    </location>
</feature>
<dbReference type="GO" id="GO:0005886">
    <property type="term" value="C:plasma membrane"/>
    <property type="evidence" value="ECO:0007669"/>
    <property type="project" value="UniProtKB-SubCell"/>
</dbReference>
<evidence type="ECO:0000313" key="17">
    <source>
        <dbReference type="Proteomes" id="UP000600247"/>
    </source>
</evidence>
<keyword evidence="17" id="KW-1185">Reference proteome</keyword>
<dbReference type="RefSeq" id="WP_188891000.1">
    <property type="nucleotide sequence ID" value="NZ_BMHY01000008.1"/>
</dbReference>
<keyword evidence="6" id="KW-0808">Transferase</keyword>
<evidence type="ECO:0000256" key="6">
    <source>
        <dbReference type="ARBA" id="ARBA00022679"/>
    </source>
</evidence>
<dbReference type="InterPro" id="IPR036097">
    <property type="entry name" value="HisK_dim/P_sf"/>
</dbReference>
<dbReference type="InterPro" id="IPR050736">
    <property type="entry name" value="Sensor_HK_Regulatory"/>
</dbReference>
<protein>
    <recommendedName>
        <fullName evidence="3">histidine kinase</fullName>
        <ecNumber evidence="3">2.7.13.3</ecNumber>
    </recommendedName>
</protein>
<dbReference type="GO" id="GO:0005524">
    <property type="term" value="F:ATP binding"/>
    <property type="evidence" value="ECO:0007669"/>
    <property type="project" value="UniProtKB-KW"/>
</dbReference>
<feature type="transmembrane region" description="Helical" evidence="13">
    <location>
        <begin position="168"/>
        <end position="188"/>
    </location>
</feature>
<dbReference type="SUPFAM" id="SSF47384">
    <property type="entry name" value="Homodimeric domain of signal transducing histidine kinase"/>
    <property type="match status" value="1"/>
</dbReference>
<dbReference type="PROSITE" id="PS50885">
    <property type="entry name" value="HAMP"/>
    <property type="match status" value="1"/>
</dbReference>
<comment type="caution">
    <text evidence="16">The sequence shown here is derived from an EMBL/GenBank/DDBJ whole genome shotgun (WGS) entry which is preliminary data.</text>
</comment>
<dbReference type="PANTHER" id="PTHR43711">
    <property type="entry name" value="TWO-COMPONENT HISTIDINE KINASE"/>
    <property type="match status" value="1"/>
</dbReference>
<keyword evidence="8 16" id="KW-0418">Kinase</keyword>
<accession>A0A917M5Y4</accession>
<feature type="coiled-coil region" evidence="12">
    <location>
        <begin position="234"/>
        <end position="261"/>
    </location>
</feature>
<dbReference type="InterPro" id="IPR005467">
    <property type="entry name" value="His_kinase_dom"/>
</dbReference>
<dbReference type="Proteomes" id="UP000600247">
    <property type="component" value="Unassembled WGS sequence"/>
</dbReference>
<dbReference type="EC" id="2.7.13.3" evidence="3"/>
<keyword evidence="11 13" id="KW-0472">Membrane</keyword>
<dbReference type="InterPro" id="IPR036890">
    <property type="entry name" value="HATPase_C_sf"/>
</dbReference>
<evidence type="ECO:0000259" key="14">
    <source>
        <dbReference type="PROSITE" id="PS50109"/>
    </source>
</evidence>
<evidence type="ECO:0000256" key="4">
    <source>
        <dbReference type="ARBA" id="ARBA00022475"/>
    </source>
</evidence>
<keyword evidence="13" id="KW-0812">Transmembrane</keyword>
<proteinExistence type="predicted"/>
<feature type="domain" description="HAMP" evidence="15">
    <location>
        <begin position="194"/>
        <end position="246"/>
    </location>
</feature>
<dbReference type="Gene3D" id="3.30.565.10">
    <property type="entry name" value="Histidine kinase-like ATPase, C-terminal domain"/>
    <property type="match status" value="1"/>
</dbReference>
<sequence>MINDGYLSVWLKRWLAASLVCLIGIAGIGVYLLAGSTDSRSAGLVINEVRLKTNAVMLELEKQGVLQKLGQSGNWSKMLESRLGEMGLTVALLDGTVVYSSEGEAMSSLDMRTSLHYDLYAAKMDSGEEYRIAFPVIEEGTNSQIANAIFTVPQGHLDKQEAQSSSQATLIILLCVLSLSLLALLIVLNRKLKRDAIAPIADLKDHSEAMLKGHYEQKIERLQSDEWGELYVMFDQMRLELQHLQLRKQEQEQAQKELITNISHDLKTPLTTVKAYIEAIQAGVCPDLPAVMAYMEVMQTQADTMARLIDDLLLHALKELGQISVVPVESYSRALFSAIIQPSAHYVRTAGIDVDAPQAEEIPDVLIRADAVRIEQVVVNLVANALKHTAPGDRIAIRVEQACIHGKEQLRITVADTGSGISPQDMPFIFERYYQGKAGQSQVSEGTGLGLSICKHIVEAHGGYIDFQSASGKGTAFSFTLPLV</sequence>
<dbReference type="Gene3D" id="6.10.340.10">
    <property type="match status" value="1"/>
</dbReference>
<dbReference type="AlphaFoldDB" id="A0A917M5Y4"/>
<dbReference type="Pfam" id="PF02518">
    <property type="entry name" value="HATPase_c"/>
    <property type="match status" value="1"/>
</dbReference>
<comment type="subcellular location">
    <subcellularLocation>
        <location evidence="2">Cell membrane</location>
        <topology evidence="2">Multi-pass membrane protein</topology>
    </subcellularLocation>
</comment>
<feature type="transmembrane region" description="Helical" evidence="13">
    <location>
        <begin position="14"/>
        <end position="34"/>
    </location>
</feature>
<dbReference type="InterPro" id="IPR003660">
    <property type="entry name" value="HAMP_dom"/>
</dbReference>
<dbReference type="Pfam" id="PF00512">
    <property type="entry name" value="HisKA"/>
    <property type="match status" value="1"/>
</dbReference>
<evidence type="ECO:0000256" key="8">
    <source>
        <dbReference type="ARBA" id="ARBA00022777"/>
    </source>
</evidence>
<dbReference type="SUPFAM" id="SSF55874">
    <property type="entry name" value="ATPase domain of HSP90 chaperone/DNA topoisomerase II/histidine kinase"/>
    <property type="match status" value="1"/>
</dbReference>
<dbReference type="PRINTS" id="PR00344">
    <property type="entry name" value="BCTRLSENSOR"/>
</dbReference>
<evidence type="ECO:0000256" key="3">
    <source>
        <dbReference type="ARBA" id="ARBA00012438"/>
    </source>
</evidence>
<gene>
    <name evidence="16" type="ORF">GCM10010918_40530</name>
</gene>
<organism evidence="16 17">
    <name type="scientific">Paenibacillus radicis</name>
    <name type="common">ex Gao et al. 2016</name>
    <dbReference type="NCBI Taxonomy" id="1737354"/>
    <lineage>
        <taxon>Bacteria</taxon>
        <taxon>Bacillati</taxon>
        <taxon>Bacillota</taxon>
        <taxon>Bacilli</taxon>
        <taxon>Bacillales</taxon>
        <taxon>Paenibacillaceae</taxon>
        <taxon>Paenibacillus</taxon>
    </lineage>
</organism>
<dbReference type="SMART" id="SM00388">
    <property type="entry name" value="HisKA"/>
    <property type="match status" value="1"/>
</dbReference>
<evidence type="ECO:0000256" key="13">
    <source>
        <dbReference type="SAM" id="Phobius"/>
    </source>
</evidence>
<dbReference type="PANTHER" id="PTHR43711:SF1">
    <property type="entry name" value="HISTIDINE KINASE 1"/>
    <property type="match status" value="1"/>
</dbReference>
<keyword evidence="5" id="KW-0597">Phosphoprotein</keyword>
<dbReference type="InterPro" id="IPR004358">
    <property type="entry name" value="Sig_transdc_His_kin-like_C"/>
</dbReference>
<keyword evidence="10" id="KW-0902">Two-component regulatory system</keyword>
<dbReference type="CDD" id="cd06225">
    <property type="entry name" value="HAMP"/>
    <property type="match status" value="1"/>
</dbReference>
<name>A0A917M5Y4_9BACL</name>